<name>A0A1I5RRQ6_9BACT</name>
<dbReference type="EMBL" id="FOXB01000028">
    <property type="protein sequence ID" value="SFP60616.1"/>
    <property type="molecule type" value="Genomic_DNA"/>
</dbReference>
<organism evidence="2 3">
    <name type="scientific">Hydrogenimonas thermophila</name>
    <dbReference type="NCBI Taxonomy" id="223786"/>
    <lineage>
        <taxon>Bacteria</taxon>
        <taxon>Pseudomonadati</taxon>
        <taxon>Campylobacterota</taxon>
        <taxon>Epsilonproteobacteria</taxon>
        <taxon>Campylobacterales</taxon>
        <taxon>Hydrogenimonadaceae</taxon>
        <taxon>Hydrogenimonas</taxon>
    </lineage>
</organism>
<reference evidence="2 3" key="1">
    <citation type="submission" date="2016-10" db="EMBL/GenBank/DDBJ databases">
        <authorList>
            <person name="de Groot N.N."/>
        </authorList>
    </citation>
    <scope>NUCLEOTIDE SEQUENCE [LARGE SCALE GENOMIC DNA]</scope>
    <source>
        <strain evidence="2 3">EP1-55-1</strain>
    </source>
</reference>
<dbReference type="Proteomes" id="UP000199227">
    <property type="component" value="Unassembled WGS sequence"/>
</dbReference>
<dbReference type="AlphaFoldDB" id="A0A1I5RRQ6"/>
<dbReference type="OrthoDB" id="2043985at2"/>
<evidence type="ECO:0000313" key="3">
    <source>
        <dbReference type="Proteomes" id="UP000199227"/>
    </source>
</evidence>
<protein>
    <submittedName>
        <fullName evidence="2">Mu-like prophage I protein</fullName>
    </submittedName>
</protein>
<gene>
    <name evidence="2" type="ORF">SAMN05216234_12815</name>
</gene>
<dbReference type="InterPro" id="IPR012106">
    <property type="entry name" value="Phage_Mu_Gp1"/>
</dbReference>
<feature type="compositionally biased region" description="Polar residues" evidence="1">
    <location>
        <begin position="166"/>
        <end position="183"/>
    </location>
</feature>
<proteinExistence type="predicted"/>
<dbReference type="RefSeq" id="WP_092913066.1">
    <property type="nucleotide sequence ID" value="NZ_FOXB01000028.1"/>
</dbReference>
<accession>A0A1I5RRQ6</accession>
<sequence>MSKLLLEMNANSKTKEVKISPVGLFSGYDGRVYKLNETTIAATKQRGLDIPLNIEHCFTQKGCAAVGWFKLDTLELKEDGVYAQLELTKEGQELVSSKTYRYLSPEFSVDGDRNVVTIDAVALLNTPNFNLEINQRGPHYDNNGVQLKQKDSETKVSTPNLGAGTSVPQNQNLGAGTSVPQNQKPKEENEMDEKELEQLRKEKEELSKELKLQKEFNQKLIDDLKTQQLDEAVKANKILPAEKELLKEMNIDTLRSYLATRQPLGHTKEFNTNTNQQAKEDSAYAIAANLGWGEE</sequence>
<dbReference type="Pfam" id="PF10123">
    <property type="entry name" value="Mu-like_Pro"/>
    <property type="match status" value="1"/>
</dbReference>
<feature type="region of interest" description="Disordered" evidence="1">
    <location>
        <begin position="151"/>
        <end position="196"/>
    </location>
</feature>
<evidence type="ECO:0000256" key="1">
    <source>
        <dbReference type="SAM" id="MobiDB-lite"/>
    </source>
</evidence>
<dbReference type="STRING" id="223786.SAMN05216234_12815"/>
<evidence type="ECO:0000313" key="2">
    <source>
        <dbReference type="EMBL" id="SFP60616.1"/>
    </source>
</evidence>
<keyword evidence="3" id="KW-1185">Reference proteome</keyword>